<comment type="catalytic activity">
    <reaction evidence="4">
        <text>a 2-demethylmenaquinol + S-adenosyl-L-methionine = a menaquinol + S-adenosyl-L-homocysteine + H(+)</text>
        <dbReference type="Rhea" id="RHEA:42640"/>
        <dbReference type="Rhea" id="RHEA-COMP:9539"/>
        <dbReference type="Rhea" id="RHEA-COMP:9563"/>
        <dbReference type="ChEBI" id="CHEBI:15378"/>
        <dbReference type="ChEBI" id="CHEBI:18151"/>
        <dbReference type="ChEBI" id="CHEBI:55437"/>
        <dbReference type="ChEBI" id="CHEBI:57856"/>
        <dbReference type="ChEBI" id="CHEBI:59789"/>
        <dbReference type="EC" id="2.1.1.163"/>
    </reaction>
</comment>
<dbReference type="GO" id="GO:0008168">
    <property type="term" value="F:methyltransferase activity"/>
    <property type="evidence" value="ECO:0007669"/>
    <property type="project" value="UniProtKB-KW"/>
</dbReference>
<keyword evidence="2 4" id="KW-0808">Transferase</keyword>
<dbReference type="HAMAP" id="MF_01813">
    <property type="entry name" value="MenG_UbiE_methyltr"/>
    <property type="match status" value="1"/>
</dbReference>
<dbReference type="SUPFAM" id="SSF53335">
    <property type="entry name" value="S-adenosyl-L-methionine-dependent methyltransferases"/>
    <property type="match status" value="1"/>
</dbReference>
<keyword evidence="4" id="KW-0474">Menaquinone biosynthesis</keyword>
<proteinExistence type="inferred from homology"/>
<dbReference type="PANTHER" id="PTHR43591">
    <property type="entry name" value="METHYLTRANSFERASE"/>
    <property type="match status" value="1"/>
</dbReference>
<feature type="binding site" evidence="4">
    <location>
        <position position="126"/>
    </location>
    <ligand>
        <name>S-adenosyl-L-methionine</name>
        <dbReference type="ChEBI" id="CHEBI:59789"/>
    </ligand>
</feature>
<dbReference type="GO" id="GO:0032259">
    <property type="term" value="P:methylation"/>
    <property type="evidence" value="ECO:0007669"/>
    <property type="project" value="UniProtKB-KW"/>
</dbReference>
<sequence>MVLLAELSKREKVYHVFQQISQTYDRANGRISLGMESRWKDCLIEAVCEQAAKGSRVLDVCSGTGDIAISLAAHRPDLKVTGLDFSPAMLDVARKKGAPLANVTWQEGDAMNLPFEDNTFSAACISFGLRNTSDYLRVLQEMTRVVVPGGWVYCLDSFVPDSLVIRPFYSVYFRYVMPFLGGGFRHRQEYTWLWQSTQDFLRKKELLDLFGQAGLIDRQMKSRLFGACVLHKGKKPAVE</sequence>
<evidence type="ECO:0000256" key="3">
    <source>
        <dbReference type="ARBA" id="ARBA00022691"/>
    </source>
</evidence>
<evidence type="ECO:0000313" key="5">
    <source>
        <dbReference type="EMBL" id="MEQ2422906.1"/>
    </source>
</evidence>
<dbReference type="CDD" id="cd02440">
    <property type="entry name" value="AdoMet_MTases"/>
    <property type="match status" value="1"/>
</dbReference>
<feature type="binding site" evidence="4">
    <location>
        <position position="64"/>
    </location>
    <ligand>
        <name>S-adenosyl-L-methionine</name>
        <dbReference type="ChEBI" id="CHEBI:59789"/>
    </ligand>
</feature>
<keyword evidence="5" id="KW-0830">Ubiquinone</keyword>
<keyword evidence="6" id="KW-1185">Reference proteome</keyword>
<dbReference type="InterPro" id="IPR004033">
    <property type="entry name" value="UbiE/COQ5_MeTrFase"/>
</dbReference>
<reference evidence="5 6" key="1">
    <citation type="submission" date="2024-03" db="EMBL/GenBank/DDBJ databases">
        <title>Human intestinal bacterial collection.</title>
        <authorList>
            <person name="Pauvert C."/>
            <person name="Hitch T.C.A."/>
            <person name="Clavel T."/>
        </authorList>
    </citation>
    <scope>NUCLEOTIDE SEQUENCE [LARGE SCALE GENOMIC DNA]</scope>
    <source>
        <strain evidence="5 6">CLA-AA-H81</strain>
    </source>
</reference>
<protein>
    <recommendedName>
        <fullName evidence="4">Demethylmenaquinone methyltransferase</fullName>
        <ecNumber evidence="4">2.1.1.163</ecNumber>
    </recommendedName>
</protein>
<comment type="function">
    <text evidence="4">Methyltransferase required for the conversion of demethylmenaquinol (DMKH2) to menaquinol (MKH2).</text>
</comment>
<dbReference type="Proteomes" id="UP001433088">
    <property type="component" value="Unassembled WGS sequence"/>
</dbReference>
<keyword evidence="3 4" id="KW-0949">S-adenosyl-L-methionine</keyword>
<organism evidence="5 6">
    <name type="scientific">Megasphaera intestinihominis</name>
    <dbReference type="NCBI Taxonomy" id="3133159"/>
    <lineage>
        <taxon>Bacteria</taxon>
        <taxon>Bacillati</taxon>
        <taxon>Bacillota</taxon>
        <taxon>Negativicutes</taxon>
        <taxon>Veillonellales</taxon>
        <taxon>Veillonellaceae</taxon>
        <taxon>Megasphaera</taxon>
    </lineage>
</organism>
<dbReference type="RefSeq" id="WP_226888102.1">
    <property type="nucleotide sequence ID" value="NZ_JBBMEU010000061.1"/>
</dbReference>
<dbReference type="PANTHER" id="PTHR43591:SF24">
    <property type="entry name" value="2-METHOXY-6-POLYPRENYL-1,4-BENZOQUINOL METHYLASE, MITOCHONDRIAL"/>
    <property type="match status" value="1"/>
</dbReference>
<evidence type="ECO:0000256" key="4">
    <source>
        <dbReference type="HAMAP-Rule" id="MF_01813"/>
    </source>
</evidence>
<dbReference type="NCBIfam" id="TIGR01934">
    <property type="entry name" value="MenG_MenH_UbiE"/>
    <property type="match status" value="1"/>
</dbReference>
<feature type="binding site" evidence="4">
    <location>
        <begin position="109"/>
        <end position="110"/>
    </location>
    <ligand>
        <name>S-adenosyl-L-methionine</name>
        <dbReference type="ChEBI" id="CHEBI:59789"/>
    </ligand>
</feature>
<dbReference type="Gene3D" id="3.40.50.150">
    <property type="entry name" value="Vaccinia Virus protein VP39"/>
    <property type="match status" value="1"/>
</dbReference>
<comment type="pathway">
    <text evidence="4">Quinol/quinone metabolism; menaquinone biosynthesis; menaquinol from 1,4-dihydroxy-2-naphthoate: step 2/2.</text>
</comment>
<keyword evidence="1 4" id="KW-0489">Methyltransferase</keyword>
<accession>A0ABV1CXQ0</accession>
<comment type="similarity">
    <text evidence="4">Belongs to the class I-like SAM-binding methyltransferase superfamily. MenG/UbiE family.</text>
</comment>
<gene>
    <name evidence="4" type="primary">menG</name>
    <name evidence="5" type="ORF">WMO23_09235</name>
</gene>
<comment type="caution">
    <text evidence="5">The sequence shown here is derived from an EMBL/GenBank/DDBJ whole genome shotgun (WGS) entry which is preliminary data.</text>
</comment>
<feature type="binding site" evidence="4">
    <location>
        <position position="84"/>
    </location>
    <ligand>
        <name>S-adenosyl-L-methionine</name>
        <dbReference type="ChEBI" id="CHEBI:59789"/>
    </ligand>
</feature>
<dbReference type="PROSITE" id="PS51608">
    <property type="entry name" value="SAM_MT_UBIE"/>
    <property type="match status" value="1"/>
</dbReference>
<name>A0ABV1CXQ0_9FIRM</name>
<dbReference type="Pfam" id="PF01209">
    <property type="entry name" value="Ubie_methyltran"/>
    <property type="match status" value="1"/>
</dbReference>
<dbReference type="EMBL" id="JBBMEU010000061">
    <property type="protein sequence ID" value="MEQ2422906.1"/>
    <property type="molecule type" value="Genomic_DNA"/>
</dbReference>
<dbReference type="InterPro" id="IPR029063">
    <property type="entry name" value="SAM-dependent_MTases_sf"/>
</dbReference>
<evidence type="ECO:0000256" key="2">
    <source>
        <dbReference type="ARBA" id="ARBA00022679"/>
    </source>
</evidence>
<evidence type="ECO:0000313" key="6">
    <source>
        <dbReference type="Proteomes" id="UP001433088"/>
    </source>
</evidence>
<dbReference type="EC" id="2.1.1.163" evidence="4"/>
<evidence type="ECO:0000256" key="1">
    <source>
        <dbReference type="ARBA" id="ARBA00022603"/>
    </source>
</evidence>